<dbReference type="PANTHER" id="PTHR46066">
    <property type="entry name" value="CHITINASE DOMAIN-CONTAINING PROTEIN 1 FAMILY MEMBER"/>
    <property type="match status" value="1"/>
</dbReference>
<dbReference type="InterPro" id="IPR036779">
    <property type="entry name" value="LysM_dom_sf"/>
</dbReference>
<evidence type="ECO:0000256" key="2">
    <source>
        <dbReference type="ARBA" id="ARBA00023295"/>
    </source>
</evidence>
<dbReference type="EMBL" id="JAYJLD010000021">
    <property type="protein sequence ID" value="MEB3102683.1"/>
    <property type="molecule type" value="Genomic_DNA"/>
</dbReference>
<sequence length="426" mass="48000">MEIHVVQKGDTLWQLSRRYGVSINDIAGANQLADLNLLIIGQSLVIPTPMQYHIVQPGESLWAIANRYGISLQELVDANRISSPSLIYPGQRLVIPRKRKPTIEANAYIEITGPAGAQIVNQVGEYLTYLSPFSYRAKADGTMVPFNDTELLQATRSNRDAPLMTITNFGEGGFNSELAHAILADTQIQNQLIGNLLNVMKSKGYFGLNIDFEYVLPGDRNLYNQFIERVAGRLHQEGYSVSSALAPKLSDEQKGLLYEAHDYAFHGRVLDFVVLMTYEWGWSGGPPMAVAPINQVRKVLDFAVTQIPRNKIMMGMPLYGYDWTLPYVAGGKWAPTISPQEALRRAMIHRVSIQYDPVAQSPFFYYVDAQGQNHVVWFEDARSVQVKFDTVKQYNLRGVSYWVLGNPFPQNWLLLADNFQIKKYVG</sequence>
<feature type="domain" description="LysM" evidence="3">
    <location>
        <begin position="2"/>
        <end position="46"/>
    </location>
</feature>
<dbReference type="InterPro" id="IPR011583">
    <property type="entry name" value="Chitinase_II/V-like_cat"/>
</dbReference>
<keyword evidence="6" id="KW-1185">Reference proteome</keyword>
<dbReference type="SMART" id="SM00636">
    <property type="entry name" value="Glyco_18"/>
    <property type="match status" value="1"/>
</dbReference>
<dbReference type="InterPro" id="IPR029070">
    <property type="entry name" value="Chitinase_insertion_sf"/>
</dbReference>
<dbReference type="Gene3D" id="3.10.350.10">
    <property type="entry name" value="LysM domain"/>
    <property type="match status" value="2"/>
</dbReference>
<evidence type="ECO:0000259" key="3">
    <source>
        <dbReference type="PROSITE" id="PS51782"/>
    </source>
</evidence>
<evidence type="ECO:0000313" key="5">
    <source>
        <dbReference type="EMBL" id="MEB3102683.1"/>
    </source>
</evidence>
<protein>
    <submittedName>
        <fullName evidence="5">LysM peptidoglycan-binding domain-containing protein</fullName>
    </submittedName>
</protein>
<evidence type="ECO:0000313" key="6">
    <source>
        <dbReference type="Proteomes" id="UP001310386"/>
    </source>
</evidence>
<dbReference type="RefSeq" id="WP_371754806.1">
    <property type="nucleotide sequence ID" value="NZ_JAYJLD010000021.1"/>
</dbReference>
<dbReference type="PROSITE" id="PS51782">
    <property type="entry name" value="LYSM"/>
    <property type="match status" value="2"/>
</dbReference>
<dbReference type="Pfam" id="PF01476">
    <property type="entry name" value="LysM"/>
    <property type="match status" value="2"/>
</dbReference>
<dbReference type="PANTHER" id="PTHR46066:SF2">
    <property type="entry name" value="CHITINASE DOMAIN-CONTAINING PROTEIN 1"/>
    <property type="match status" value="1"/>
</dbReference>
<dbReference type="Pfam" id="PF00704">
    <property type="entry name" value="Glyco_hydro_18"/>
    <property type="match status" value="1"/>
</dbReference>
<dbReference type="InterPro" id="IPR017853">
    <property type="entry name" value="GH"/>
</dbReference>
<dbReference type="CDD" id="cd02874">
    <property type="entry name" value="GH18_CFLE_spore_hydrolase"/>
    <property type="match status" value="1"/>
</dbReference>
<comment type="caution">
    <text evidence="5">The sequence shown here is derived from an EMBL/GenBank/DDBJ whole genome shotgun (WGS) entry which is preliminary data.</text>
</comment>
<keyword evidence="2" id="KW-0326">Glycosidase</keyword>
<reference evidence="5" key="1">
    <citation type="submission" date="2023-12" db="EMBL/GenBank/DDBJ databases">
        <title>Fervidustalea candida gen. nov., sp. nov., a novel member of the family Paenibacillaceae isolated from a geothermal area.</title>
        <authorList>
            <person name="Li W.-J."/>
            <person name="Jiao J.-Y."/>
            <person name="Chen Y."/>
        </authorList>
    </citation>
    <scope>NUCLEOTIDE SEQUENCE</scope>
    <source>
        <strain evidence="5">SYSU GA230002</strain>
    </source>
</reference>
<dbReference type="SMART" id="SM00257">
    <property type="entry name" value="LysM"/>
    <property type="match status" value="2"/>
</dbReference>
<feature type="domain" description="LysM" evidence="3">
    <location>
        <begin position="51"/>
        <end position="95"/>
    </location>
</feature>
<dbReference type="InterPro" id="IPR041704">
    <property type="entry name" value="CFLE_GH18"/>
</dbReference>
<dbReference type="Gene3D" id="3.10.50.10">
    <property type="match status" value="1"/>
</dbReference>
<dbReference type="SUPFAM" id="SSF54106">
    <property type="entry name" value="LysM domain"/>
    <property type="match status" value="2"/>
</dbReference>
<dbReference type="CDD" id="cd00118">
    <property type="entry name" value="LysM"/>
    <property type="match status" value="2"/>
</dbReference>
<evidence type="ECO:0000256" key="1">
    <source>
        <dbReference type="ARBA" id="ARBA00022801"/>
    </source>
</evidence>
<feature type="domain" description="GH18" evidence="4">
    <location>
        <begin position="105"/>
        <end position="426"/>
    </location>
</feature>
<evidence type="ECO:0000259" key="4">
    <source>
        <dbReference type="PROSITE" id="PS51910"/>
    </source>
</evidence>
<keyword evidence="1" id="KW-0378">Hydrolase</keyword>
<name>A0ABU5ZJK8_9BACL</name>
<dbReference type="InterPro" id="IPR018392">
    <property type="entry name" value="LysM"/>
</dbReference>
<organism evidence="5 6">
    <name type="scientific">Ferviditalea candida</name>
    <dbReference type="NCBI Taxonomy" id="3108399"/>
    <lineage>
        <taxon>Bacteria</taxon>
        <taxon>Bacillati</taxon>
        <taxon>Bacillota</taxon>
        <taxon>Bacilli</taxon>
        <taxon>Bacillales</taxon>
        <taxon>Paenibacillaceae</taxon>
        <taxon>Ferviditalea</taxon>
    </lineage>
</organism>
<gene>
    <name evidence="5" type="ORF">VF724_13510</name>
</gene>
<dbReference type="InterPro" id="IPR001223">
    <property type="entry name" value="Glyco_hydro18_cat"/>
</dbReference>
<proteinExistence type="predicted"/>
<accession>A0ABU5ZJK8</accession>
<dbReference type="PROSITE" id="PS51910">
    <property type="entry name" value="GH18_2"/>
    <property type="match status" value="1"/>
</dbReference>
<dbReference type="SUPFAM" id="SSF51445">
    <property type="entry name" value="(Trans)glycosidases"/>
    <property type="match status" value="1"/>
</dbReference>
<dbReference type="Proteomes" id="UP001310386">
    <property type="component" value="Unassembled WGS sequence"/>
</dbReference>
<dbReference type="Gene3D" id="3.20.20.80">
    <property type="entry name" value="Glycosidases"/>
    <property type="match status" value="1"/>
</dbReference>